<dbReference type="SUPFAM" id="SSF51126">
    <property type="entry name" value="Pectin lyase-like"/>
    <property type="match status" value="1"/>
</dbReference>
<dbReference type="Gene3D" id="2.160.20.10">
    <property type="entry name" value="Single-stranded right-handed beta-helix, Pectin lyase-like"/>
    <property type="match status" value="1"/>
</dbReference>
<keyword evidence="7" id="KW-0964">Secreted</keyword>
<accession>A0A5A7QY73</accession>
<feature type="compositionally biased region" description="Polar residues" evidence="13">
    <location>
        <begin position="656"/>
        <end position="669"/>
    </location>
</feature>
<feature type="region of interest" description="Disordered" evidence="13">
    <location>
        <begin position="656"/>
        <end position="687"/>
    </location>
</feature>
<dbReference type="Pfam" id="PF04043">
    <property type="entry name" value="PMEI"/>
    <property type="match status" value="1"/>
</dbReference>
<keyword evidence="6" id="KW-0134">Cell wall</keyword>
<dbReference type="GO" id="GO:0045490">
    <property type="term" value="P:pectin catabolic process"/>
    <property type="evidence" value="ECO:0007669"/>
    <property type="project" value="UniProtKB-UniPathway"/>
</dbReference>
<keyword evidence="8" id="KW-0378">Hydrolase</keyword>
<comment type="similarity">
    <text evidence="3">In the N-terminal section; belongs to the PMEI family.</text>
</comment>
<dbReference type="SUPFAM" id="SSF101148">
    <property type="entry name" value="Plant invertase/pectin methylesterase inhibitor"/>
    <property type="match status" value="1"/>
</dbReference>
<keyword evidence="9" id="KW-0063">Aspartyl esterase</keyword>
<feature type="compositionally biased region" description="Low complexity" evidence="13">
    <location>
        <begin position="525"/>
        <end position="542"/>
    </location>
</feature>
<evidence type="ECO:0000313" key="16">
    <source>
        <dbReference type="EMBL" id="GER49956.1"/>
    </source>
</evidence>
<dbReference type="InterPro" id="IPR012334">
    <property type="entry name" value="Pectin_lyas_fold"/>
</dbReference>
<evidence type="ECO:0000256" key="14">
    <source>
        <dbReference type="SAM" id="SignalP"/>
    </source>
</evidence>
<proteinExistence type="inferred from homology"/>
<dbReference type="GO" id="GO:0004857">
    <property type="term" value="F:enzyme inhibitor activity"/>
    <property type="evidence" value="ECO:0007669"/>
    <property type="project" value="InterPro"/>
</dbReference>
<dbReference type="InterPro" id="IPR033131">
    <property type="entry name" value="Pectinesterase_Asp_AS"/>
</dbReference>
<evidence type="ECO:0000313" key="17">
    <source>
        <dbReference type="Proteomes" id="UP000325081"/>
    </source>
</evidence>
<protein>
    <recommendedName>
        <fullName evidence="5">pectinesterase</fullName>
        <ecNumber evidence="5">3.1.1.11</ecNumber>
    </recommendedName>
</protein>
<dbReference type="Gene3D" id="1.20.140.40">
    <property type="entry name" value="Invertase/pectin methylesterase inhibitor family protein"/>
    <property type="match status" value="1"/>
</dbReference>
<feature type="region of interest" description="Disordered" evidence="13">
    <location>
        <begin position="525"/>
        <end position="584"/>
    </location>
</feature>
<dbReference type="PROSITE" id="PS00503">
    <property type="entry name" value="PECTINESTERASE_2"/>
    <property type="match status" value="1"/>
</dbReference>
<dbReference type="InterPro" id="IPR000070">
    <property type="entry name" value="Pectinesterase_cat"/>
</dbReference>
<evidence type="ECO:0000256" key="10">
    <source>
        <dbReference type="ARBA" id="ARBA00023316"/>
    </source>
</evidence>
<comment type="similarity">
    <text evidence="4">In the C-terminal section; belongs to the pectinesterase family.</text>
</comment>
<dbReference type="InterPro" id="IPR011050">
    <property type="entry name" value="Pectin_lyase_fold/virulence"/>
</dbReference>
<dbReference type="GO" id="GO:0042545">
    <property type="term" value="P:cell wall modification"/>
    <property type="evidence" value="ECO:0007669"/>
    <property type="project" value="InterPro"/>
</dbReference>
<keyword evidence="17" id="KW-1185">Reference proteome</keyword>
<dbReference type="UniPathway" id="UPA00545">
    <property type="reaction ID" value="UER00823"/>
</dbReference>
<evidence type="ECO:0000259" key="15">
    <source>
        <dbReference type="SMART" id="SM00856"/>
    </source>
</evidence>
<gene>
    <name evidence="16" type="ORF">STAS_27231</name>
</gene>
<dbReference type="AlphaFoldDB" id="A0A5A7QY73"/>
<dbReference type="CDD" id="cd15798">
    <property type="entry name" value="PMEI-like_3"/>
    <property type="match status" value="1"/>
</dbReference>
<sequence length="896" mass="97797">MAILKSIVLCVLTTLATISWARKVDFVEEVKSRCGLTRYPALCSQTLTEGGLAPNVHMLSALINKTLSESKLPNSNFEALSSHFISPEAQQARLAIDDCHDLMGMSVRRLNQAVQALETTKSPEKHKEDIQTWLSAAITFQQACKDSVEGHVASNAYAAEIHRKMDHLSELVSNPLALTNQITKDPTAKLFPKGRGLNSFPGWVSGPDRKLLQSTEIRANAVVAKDGSGDYTTVTEAIRAAFGARFVIYVKSGTYNERINSNKDGIMLIGDGKYSTIITGSGSVAKGSTLRGSATFTITGDGFIARDIGFSNTAGPHGEQAVALTVSSDRSVMYRCSIAGYQDTLYALSLRQFYRDCDIYGTIDFIFGNAAAVLQSCSIVLRQPRLGGAYNVVLASGRTDPGQNTGFAVHNSRISGSGGSFLGRPWKQYARVVVMRTNIDASISGPGWVQWPGADASTYRTLYFAEYDNMGPGARLSGRVGWPGFRVIGSAEAEKFTVANFIGGNSWLPSTRLTGHGLPHRFRHATATTTATSPPTTSPPSSDRCRDPSVKSGKAHGEGVPVDGHRNRSCQQTSTWPPPSATSPPLRLIHPATTFSPQLRHPPSAIILQSQVTAILHPHHLRHQSGHRVLASPAHFTSAMSPLHRRSCRSRAITTTIPSQPSPAATEPTSAKVMTDPPMMPVWPLPADSRREGQIRRRVVVEEMSSRPLITGDGPLKWRVVMRVRGEIEKCRGRQRRKKTVTTCMWMAVVEKGGGWGGRKRRRLEGPNFSCLERRAISETFPEPRGEKDLKSVGRNFESIGEAGEKLEQIEHQGVIGIKFASREFRLATCQNSRVPSCRLPASFGVRASKSSSLACSSLMLFAREFCFSSPRNCFCPRVHLLPAKSAREIQAKTRE</sequence>
<dbReference type="EC" id="3.1.1.11" evidence="5"/>
<comment type="caution">
    <text evidence="16">The sequence shown here is derived from an EMBL/GenBank/DDBJ whole genome shotgun (WGS) entry which is preliminary data.</text>
</comment>
<evidence type="ECO:0000256" key="1">
    <source>
        <dbReference type="ARBA" id="ARBA00004191"/>
    </source>
</evidence>
<dbReference type="EMBL" id="BKCP01008959">
    <property type="protein sequence ID" value="GER49956.1"/>
    <property type="molecule type" value="Genomic_DNA"/>
</dbReference>
<dbReference type="SMART" id="SM00856">
    <property type="entry name" value="PMEI"/>
    <property type="match status" value="1"/>
</dbReference>
<evidence type="ECO:0000256" key="9">
    <source>
        <dbReference type="ARBA" id="ARBA00023085"/>
    </source>
</evidence>
<evidence type="ECO:0000256" key="7">
    <source>
        <dbReference type="ARBA" id="ARBA00022525"/>
    </source>
</evidence>
<keyword evidence="10" id="KW-0961">Cell wall biogenesis/degradation</keyword>
<dbReference type="InterPro" id="IPR006501">
    <property type="entry name" value="Pectinesterase_inhib_dom"/>
</dbReference>
<evidence type="ECO:0000256" key="11">
    <source>
        <dbReference type="ARBA" id="ARBA00047928"/>
    </source>
</evidence>
<organism evidence="16 17">
    <name type="scientific">Striga asiatica</name>
    <name type="common">Asiatic witchweed</name>
    <name type="synonym">Buchnera asiatica</name>
    <dbReference type="NCBI Taxonomy" id="4170"/>
    <lineage>
        <taxon>Eukaryota</taxon>
        <taxon>Viridiplantae</taxon>
        <taxon>Streptophyta</taxon>
        <taxon>Embryophyta</taxon>
        <taxon>Tracheophyta</taxon>
        <taxon>Spermatophyta</taxon>
        <taxon>Magnoliopsida</taxon>
        <taxon>eudicotyledons</taxon>
        <taxon>Gunneridae</taxon>
        <taxon>Pentapetalae</taxon>
        <taxon>asterids</taxon>
        <taxon>lamiids</taxon>
        <taxon>Lamiales</taxon>
        <taxon>Orobanchaceae</taxon>
        <taxon>Buchnereae</taxon>
        <taxon>Striga</taxon>
    </lineage>
</organism>
<evidence type="ECO:0000256" key="3">
    <source>
        <dbReference type="ARBA" id="ARBA00006027"/>
    </source>
</evidence>
<evidence type="ECO:0000256" key="13">
    <source>
        <dbReference type="SAM" id="MobiDB-lite"/>
    </source>
</evidence>
<dbReference type="GO" id="GO:0030599">
    <property type="term" value="F:pectinesterase activity"/>
    <property type="evidence" value="ECO:0007669"/>
    <property type="project" value="UniProtKB-EC"/>
</dbReference>
<dbReference type="PANTHER" id="PTHR31707">
    <property type="entry name" value="PECTINESTERASE"/>
    <property type="match status" value="1"/>
</dbReference>
<dbReference type="FunFam" id="2.160.20.10:FF:000029">
    <property type="entry name" value="Pectinesterase 4"/>
    <property type="match status" value="1"/>
</dbReference>
<comment type="catalytic activity">
    <reaction evidence="11">
        <text>[(1-&gt;4)-alpha-D-galacturonosyl methyl ester](n) + n H2O = [(1-&gt;4)-alpha-D-galacturonosyl](n) + n methanol + n H(+)</text>
        <dbReference type="Rhea" id="RHEA:22380"/>
        <dbReference type="Rhea" id="RHEA-COMP:14570"/>
        <dbReference type="Rhea" id="RHEA-COMP:14573"/>
        <dbReference type="ChEBI" id="CHEBI:15377"/>
        <dbReference type="ChEBI" id="CHEBI:15378"/>
        <dbReference type="ChEBI" id="CHEBI:17790"/>
        <dbReference type="ChEBI" id="CHEBI:140522"/>
        <dbReference type="ChEBI" id="CHEBI:140523"/>
        <dbReference type="EC" id="3.1.1.11"/>
    </reaction>
</comment>
<dbReference type="Pfam" id="PF01095">
    <property type="entry name" value="Pectinesterase"/>
    <property type="match status" value="1"/>
</dbReference>
<feature type="domain" description="Pectinesterase inhibitor" evidence="15">
    <location>
        <begin position="25"/>
        <end position="178"/>
    </location>
</feature>
<comment type="subcellular location">
    <subcellularLocation>
        <location evidence="1">Secreted</location>
        <location evidence="1">Cell wall</location>
    </subcellularLocation>
</comment>
<dbReference type="NCBIfam" id="TIGR01614">
    <property type="entry name" value="PME_inhib"/>
    <property type="match status" value="1"/>
</dbReference>
<name>A0A5A7QY73_STRAF</name>
<dbReference type="InterPro" id="IPR035513">
    <property type="entry name" value="Invertase/methylesterase_inhib"/>
</dbReference>
<feature type="chain" id="PRO_5022934063" description="pectinesterase" evidence="14">
    <location>
        <begin position="22"/>
        <end position="896"/>
    </location>
</feature>
<comment type="pathway">
    <text evidence="2">Glycan metabolism; pectin degradation; 2-dehydro-3-deoxy-D-gluconate from pectin: step 1/5.</text>
</comment>
<evidence type="ECO:0000256" key="5">
    <source>
        <dbReference type="ARBA" id="ARBA00013229"/>
    </source>
</evidence>
<dbReference type="Proteomes" id="UP000325081">
    <property type="component" value="Unassembled WGS sequence"/>
</dbReference>
<dbReference type="OrthoDB" id="1714683at2759"/>
<feature type="signal peptide" evidence="14">
    <location>
        <begin position="1"/>
        <end position="21"/>
    </location>
</feature>
<evidence type="ECO:0000256" key="6">
    <source>
        <dbReference type="ARBA" id="ARBA00022512"/>
    </source>
</evidence>
<reference evidence="17" key="1">
    <citation type="journal article" date="2019" name="Curr. Biol.">
        <title>Genome Sequence of Striga asiatica Provides Insight into the Evolution of Plant Parasitism.</title>
        <authorList>
            <person name="Yoshida S."/>
            <person name="Kim S."/>
            <person name="Wafula E.K."/>
            <person name="Tanskanen J."/>
            <person name="Kim Y.M."/>
            <person name="Honaas L."/>
            <person name="Yang Z."/>
            <person name="Spallek T."/>
            <person name="Conn C.E."/>
            <person name="Ichihashi Y."/>
            <person name="Cheong K."/>
            <person name="Cui S."/>
            <person name="Der J.P."/>
            <person name="Gundlach H."/>
            <person name="Jiao Y."/>
            <person name="Hori C."/>
            <person name="Ishida J.K."/>
            <person name="Kasahara H."/>
            <person name="Kiba T."/>
            <person name="Kim M.S."/>
            <person name="Koo N."/>
            <person name="Laohavisit A."/>
            <person name="Lee Y.H."/>
            <person name="Lumba S."/>
            <person name="McCourt P."/>
            <person name="Mortimer J.C."/>
            <person name="Mutuku J.M."/>
            <person name="Nomura T."/>
            <person name="Sasaki-Sekimoto Y."/>
            <person name="Seto Y."/>
            <person name="Wang Y."/>
            <person name="Wakatake T."/>
            <person name="Sakakibara H."/>
            <person name="Demura T."/>
            <person name="Yamaguchi S."/>
            <person name="Yoneyama K."/>
            <person name="Manabe R.I."/>
            <person name="Nelson D.C."/>
            <person name="Schulman A.H."/>
            <person name="Timko M.P."/>
            <person name="dePamphilis C.W."/>
            <person name="Choi D."/>
            <person name="Shirasu K."/>
        </authorList>
    </citation>
    <scope>NUCLEOTIDE SEQUENCE [LARGE SCALE GENOMIC DNA]</scope>
    <source>
        <strain evidence="17">cv. UVA1</strain>
    </source>
</reference>
<keyword evidence="14" id="KW-0732">Signal</keyword>
<evidence type="ECO:0000256" key="8">
    <source>
        <dbReference type="ARBA" id="ARBA00022801"/>
    </source>
</evidence>
<evidence type="ECO:0000256" key="2">
    <source>
        <dbReference type="ARBA" id="ARBA00005184"/>
    </source>
</evidence>
<evidence type="ECO:0000256" key="4">
    <source>
        <dbReference type="ARBA" id="ARBA00007786"/>
    </source>
</evidence>
<evidence type="ECO:0000256" key="12">
    <source>
        <dbReference type="PROSITE-ProRule" id="PRU10040"/>
    </source>
</evidence>
<feature type="active site" evidence="12">
    <location>
        <position position="364"/>
    </location>
</feature>